<gene>
    <name evidence="1" type="ORF">B0H16DRAFT_1450745</name>
</gene>
<sequence length="274" mass="30092">MKELGSGGHGNVLGNRNGDILPCTGPSTARRYLGAYVQFAQKVFNRHNRQLKGQNFYARCRHPDEGIPVFRFINKRDFVPRQVPSLFLDAILEKFHGRTHRLKGGRTLDTITCTCTSRFTMVNLTSLATAAGFMLFDFQGHVLDNSFARVLENNPVISNPTNSPPTGNQMWTLVPSLTFPGKFNLQSQQNPLPFLSYSGAPNGTVEFAQATVHASLPLSFGMQQSGNTVAFLEAATNMALTSWPIQASAGLISPPVTYEVFHGAPQQFWTVSAV</sequence>
<accession>A0AAD7JZX0</accession>
<reference evidence="1" key="1">
    <citation type="submission" date="2023-03" db="EMBL/GenBank/DDBJ databases">
        <title>Massive genome expansion in bonnet fungi (Mycena s.s.) driven by repeated elements and novel gene families across ecological guilds.</title>
        <authorList>
            <consortium name="Lawrence Berkeley National Laboratory"/>
            <person name="Harder C.B."/>
            <person name="Miyauchi S."/>
            <person name="Viragh M."/>
            <person name="Kuo A."/>
            <person name="Thoen E."/>
            <person name="Andreopoulos B."/>
            <person name="Lu D."/>
            <person name="Skrede I."/>
            <person name="Drula E."/>
            <person name="Henrissat B."/>
            <person name="Morin E."/>
            <person name="Kohler A."/>
            <person name="Barry K."/>
            <person name="LaButti K."/>
            <person name="Morin E."/>
            <person name="Salamov A."/>
            <person name="Lipzen A."/>
            <person name="Mereny Z."/>
            <person name="Hegedus B."/>
            <person name="Baldrian P."/>
            <person name="Stursova M."/>
            <person name="Weitz H."/>
            <person name="Taylor A."/>
            <person name="Grigoriev I.V."/>
            <person name="Nagy L.G."/>
            <person name="Martin F."/>
            <person name="Kauserud H."/>
        </authorList>
    </citation>
    <scope>NUCLEOTIDE SEQUENCE</scope>
    <source>
        <strain evidence="1">CBHHK182m</strain>
    </source>
</reference>
<dbReference type="EMBL" id="JARKIB010000012">
    <property type="protein sequence ID" value="KAJ7773932.1"/>
    <property type="molecule type" value="Genomic_DNA"/>
</dbReference>
<name>A0AAD7JZX0_9AGAR</name>
<evidence type="ECO:0000313" key="2">
    <source>
        <dbReference type="Proteomes" id="UP001215598"/>
    </source>
</evidence>
<proteinExistence type="predicted"/>
<dbReference type="AlphaFoldDB" id="A0AAD7JZX0"/>
<comment type="caution">
    <text evidence="1">The sequence shown here is derived from an EMBL/GenBank/DDBJ whole genome shotgun (WGS) entry which is preliminary data.</text>
</comment>
<protein>
    <submittedName>
        <fullName evidence="1">Uncharacterized protein</fullName>
    </submittedName>
</protein>
<keyword evidence="2" id="KW-1185">Reference proteome</keyword>
<dbReference type="Proteomes" id="UP001215598">
    <property type="component" value="Unassembled WGS sequence"/>
</dbReference>
<evidence type="ECO:0000313" key="1">
    <source>
        <dbReference type="EMBL" id="KAJ7773932.1"/>
    </source>
</evidence>
<organism evidence="1 2">
    <name type="scientific">Mycena metata</name>
    <dbReference type="NCBI Taxonomy" id="1033252"/>
    <lineage>
        <taxon>Eukaryota</taxon>
        <taxon>Fungi</taxon>
        <taxon>Dikarya</taxon>
        <taxon>Basidiomycota</taxon>
        <taxon>Agaricomycotina</taxon>
        <taxon>Agaricomycetes</taxon>
        <taxon>Agaricomycetidae</taxon>
        <taxon>Agaricales</taxon>
        <taxon>Marasmiineae</taxon>
        <taxon>Mycenaceae</taxon>
        <taxon>Mycena</taxon>
    </lineage>
</organism>